<dbReference type="GO" id="GO:0003700">
    <property type="term" value="F:DNA-binding transcription factor activity"/>
    <property type="evidence" value="ECO:0007669"/>
    <property type="project" value="TreeGrafter"/>
</dbReference>
<evidence type="ECO:0000313" key="5">
    <source>
        <dbReference type="EMBL" id="KWZ78452.1"/>
    </source>
</evidence>
<evidence type="ECO:0000313" key="6">
    <source>
        <dbReference type="Proteomes" id="UP000070383"/>
    </source>
</evidence>
<dbReference type="Gene3D" id="1.10.260.40">
    <property type="entry name" value="lambda repressor-like DNA-binding domains"/>
    <property type="match status" value="1"/>
</dbReference>
<keyword evidence="6" id="KW-1185">Reference proteome</keyword>
<dbReference type="InterPro" id="IPR028082">
    <property type="entry name" value="Peripla_BP_I"/>
</dbReference>
<dbReference type="InterPro" id="IPR000843">
    <property type="entry name" value="HTH_LacI"/>
</dbReference>
<dbReference type="SMART" id="SM00354">
    <property type="entry name" value="HTH_LACI"/>
    <property type="match status" value="1"/>
</dbReference>
<proteinExistence type="predicted"/>
<name>A0A133KFV5_9FIRM</name>
<evidence type="ECO:0000259" key="4">
    <source>
        <dbReference type="PROSITE" id="PS50932"/>
    </source>
</evidence>
<dbReference type="PROSITE" id="PS50932">
    <property type="entry name" value="HTH_LACI_2"/>
    <property type="match status" value="1"/>
</dbReference>
<dbReference type="PANTHER" id="PTHR30146">
    <property type="entry name" value="LACI-RELATED TRANSCRIPTIONAL REPRESSOR"/>
    <property type="match status" value="1"/>
</dbReference>
<dbReference type="CDD" id="cd01542">
    <property type="entry name" value="PBP1_TreR-like"/>
    <property type="match status" value="1"/>
</dbReference>
<dbReference type="PANTHER" id="PTHR30146:SF154">
    <property type="entry name" value="TRANSCRIPTION REGULATOR, MEMBER OF GALR FAMILY"/>
    <property type="match status" value="1"/>
</dbReference>
<dbReference type="Pfam" id="PF00356">
    <property type="entry name" value="LacI"/>
    <property type="match status" value="1"/>
</dbReference>
<evidence type="ECO:0000256" key="3">
    <source>
        <dbReference type="ARBA" id="ARBA00023163"/>
    </source>
</evidence>
<reference evidence="6" key="1">
    <citation type="submission" date="2016-01" db="EMBL/GenBank/DDBJ databases">
        <authorList>
            <person name="Mitreva M."/>
            <person name="Pepin K.H."/>
            <person name="Mihindukulasuriya K.A."/>
            <person name="Fulton R."/>
            <person name="Fronick C."/>
            <person name="O'Laughlin M."/>
            <person name="Miner T."/>
            <person name="Herter B."/>
            <person name="Rosa B.A."/>
            <person name="Cordes M."/>
            <person name="Tomlinson C."/>
            <person name="Wollam A."/>
            <person name="Palsikar V.B."/>
            <person name="Mardis E.R."/>
            <person name="Wilson R.K."/>
        </authorList>
    </citation>
    <scope>NUCLEOTIDE SEQUENCE [LARGE SCALE GENOMIC DNA]</scope>
    <source>
        <strain evidence="6">MJR8151</strain>
    </source>
</reference>
<sequence>MANINDIAKATGFSKSTISRYLNDGSVSDKTKKKIKEAIDKLGYVPNSYARNLKKTKTNIIGIIIPNFIGYTKNTALNSINLFLKDSGYSMLISCSNDDMDEEVRIIEEMQGLNVDGIILFASNITKKHKEVLKDLDTPLVIFGQELDGFSSVIADDYEAGRLMATYIKKLKHKEISYFDVGEYDHAVGKRFKGLSDVLEGSGIKINHHHFDFTKKTAYEKAKEILDREKSTFYLGATDNIAFGIIEALREKNIKIPDDISVAGFGNYEISSITNPSLTTVDFPYDKLGRLAIESLINIIEGNKKEKIRPVKAKLMLRDSSK</sequence>
<dbReference type="InterPro" id="IPR010982">
    <property type="entry name" value="Lambda_DNA-bd_dom_sf"/>
</dbReference>
<dbReference type="SUPFAM" id="SSF53822">
    <property type="entry name" value="Periplasmic binding protein-like I"/>
    <property type="match status" value="1"/>
</dbReference>
<dbReference type="Proteomes" id="UP000070383">
    <property type="component" value="Unassembled WGS sequence"/>
</dbReference>
<dbReference type="GO" id="GO:0000976">
    <property type="term" value="F:transcription cis-regulatory region binding"/>
    <property type="evidence" value="ECO:0007669"/>
    <property type="project" value="TreeGrafter"/>
</dbReference>
<evidence type="ECO:0000256" key="1">
    <source>
        <dbReference type="ARBA" id="ARBA00023015"/>
    </source>
</evidence>
<dbReference type="Pfam" id="PF13377">
    <property type="entry name" value="Peripla_BP_3"/>
    <property type="match status" value="1"/>
</dbReference>
<dbReference type="InterPro" id="IPR046335">
    <property type="entry name" value="LacI/GalR-like_sensor"/>
</dbReference>
<feature type="domain" description="HTH lacI-type" evidence="4">
    <location>
        <begin position="2"/>
        <end position="55"/>
    </location>
</feature>
<dbReference type="OrthoDB" id="3180992at2"/>
<keyword evidence="2" id="KW-0238">DNA-binding</keyword>
<keyword evidence="1" id="KW-0805">Transcription regulation</keyword>
<organism evidence="5 6">
    <name type="scientific">Anaerococcus tetradius</name>
    <dbReference type="NCBI Taxonomy" id="33036"/>
    <lineage>
        <taxon>Bacteria</taxon>
        <taxon>Bacillati</taxon>
        <taxon>Bacillota</taxon>
        <taxon>Tissierellia</taxon>
        <taxon>Tissierellales</taxon>
        <taxon>Peptoniphilaceae</taxon>
        <taxon>Anaerococcus</taxon>
    </lineage>
</organism>
<dbReference type="RefSeq" id="WP_060929235.1">
    <property type="nucleotide sequence ID" value="NZ_CAMPUE010000005.1"/>
</dbReference>
<dbReference type="Gene3D" id="3.40.50.2300">
    <property type="match status" value="2"/>
</dbReference>
<dbReference type="CDD" id="cd01392">
    <property type="entry name" value="HTH_LacI"/>
    <property type="match status" value="1"/>
</dbReference>
<dbReference type="EMBL" id="LRPM01000025">
    <property type="protein sequence ID" value="KWZ78452.1"/>
    <property type="molecule type" value="Genomic_DNA"/>
</dbReference>
<dbReference type="SUPFAM" id="SSF47413">
    <property type="entry name" value="lambda repressor-like DNA-binding domains"/>
    <property type="match status" value="1"/>
</dbReference>
<accession>A0A133KFV5</accession>
<dbReference type="AlphaFoldDB" id="A0A133KFV5"/>
<dbReference type="STRING" id="33036.HMPREF3200_00748"/>
<evidence type="ECO:0000256" key="2">
    <source>
        <dbReference type="ARBA" id="ARBA00023125"/>
    </source>
</evidence>
<keyword evidence="3" id="KW-0804">Transcription</keyword>
<protein>
    <submittedName>
        <fullName evidence="5">Transcriptional regulator, LacI family</fullName>
    </submittedName>
</protein>
<comment type="caution">
    <text evidence="5">The sequence shown here is derived from an EMBL/GenBank/DDBJ whole genome shotgun (WGS) entry which is preliminary data.</text>
</comment>
<dbReference type="PATRIC" id="fig|33036.3.peg.743"/>
<gene>
    <name evidence="5" type="ORF">HMPREF3200_00748</name>
</gene>